<comment type="subunit">
    <text evidence="7">Component of the SMC5-SMC6 complex.</text>
</comment>
<evidence type="ECO:0000259" key="9">
    <source>
        <dbReference type="Pfam" id="PF08743"/>
    </source>
</evidence>
<comment type="subcellular location">
    <subcellularLocation>
        <location evidence="1 7">Nucleus</location>
    </subcellularLocation>
</comment>
<dbReference type="HOGENOM" id="CLU_041037_5_1_1"/>
<gene>
    <name evidence="11" type="ordered locus">Ecym_5634</name>
</gene>
<evidence type="ECO:0000256" key="4">
    <source>
        <dbReference type="ARBA" id="ARBA00023172"/>
    </source>
</evidence>
<dbReference type="PANTHER" id="PTHR16140:SF0">
    <property type="entry name" value="NON-STRUCTURAL MAINTENANCE OF CHROMOSOMES ELEMENT 4"/>
    <property type="match status" value="1"/>
</dbReference>
<dbReference type="Pfam" id="PF08743">
    <property type="entry name" value="Nse4_C"/>
    <property type="match status" value="1"/>
</dbReference>
<dbReference type="GO" id="GO:0006281">
    <property type="term" value="P:DNA repair"/>
    <property type="evidence" value="ECO:0007669"/>
    <property type="project" value="UniProtKB-UniRule"/>
</dbReference>
<dbReference type="FunCoup" id="I6NE78">
    <property type="interactions" value="26"/>
</dbReference>
<dbReference type="InterPro" id="IPR014854">
    <property type="entry name" value="Nse4_C"/>
</dbReference>
<dbReference type="Proteomes" id="UP000006790">
    <property type="component" value="Chromosome 5"/>
</dbReference>
<dbReference type="Pfam" id="PF15412">
    <property type="entry name" value="Nse4-Nse3_bdg"/>
    <property type="match status" value="1"/>
</dbReference>
<dbReference type="GeneID" id="11472117"/>
<dbReference type="InterPro" id="IPR027786">
    <property type="entry name" value="Nse4/EID"/>
</dbReference>
<dbReference type="STRING" id="931890.I6NE78"/>
<evidence type="ECO:0000256" key="7">
    <source>
        <dbReference type="RuleBase" id="RU365071"/>
    </source>
</evidence>
<evidence type="ECO:0000256" key="8">
    <source>
        <dbReference type="SAM" id="MobiDB-lite"/>
    </source>
</evidence>
<keyword evidence="5 7" id="KW-0234">DNA repair</keyword>
<feature type="compositionally biased region" description="Basic and acidic residues" evidence="8">
    <location>
        <begin position="331"/>
        <end position="352"/>
    </location>
</feature>
<dbReference type="GO" id="GO:0019789">
    <property type="term" value="F:SUMO transferase activity"/>
    <property type="evidence" value="ECO:0007669"/>
    <property type="project" value="EnsemblFungi"/>
</dbReference>
<proteinExistence type="inferred from homology"/>
<evidence type="ECO:0000256" key="6">
    <source>
        <dbReference type="ARBA" id="ARBA00023242"/>
    </source>
</evidence>
<dbReference type="PANTHER" id="PTHR16140">
    <property type="entry name" value="NON-STRUCTURAL MAINTENANCE OF CHROMOSOMES ELEMENT 4"/>
    <property type="match status" value="1"/>
</dbReference>
<feature type="domain" description="Nse4/EID protein Nse3/MAGE-binding" evidence="10">
    <location>
        <begin position="88"/>
        <end position="153"/>
    </location>
</feature>
<keyword evidence="12" id="KW-1185">Reference proteome</keyword>
<comment type="similarity">
    <text evidence="2 7">Belongs to the NSE4 family.</text>
</comment>
<dbReference type="EMBL" id="CP002501">
    <property type="protein sequence ID" value="AET40370.1"/>
    <property type="molecule type" value="Genomic_DNA"/>
</dbReference>
<dbReference type="GO" id="GO:0030915">
    <property type="term" value="C:Smc5-Smc6 complex"/>
    <property type="evidence" value="ECO:0007669"/>
    <property type="project" value="UniProtKB-UniRule"/>
</dbReference>
<sequence length="382" mass="43654">MTDELPTVKKRRIATDSVGEEVVEGAFGKEFQILQGYRDFENEVIQDRAAVSRTGDISVAMQRLKEVNLLFRKAGDLDLNINSLYAQDSHAVMNVSELASISVRNLKLTDAGKVLKVDDIINSAKRYMLVDFFSELRGEAQSVPTDNDNEEQEQDEENAGDEGDEGVNAGVDSTSNHQFKQNKLRSAFLKQFEVYDDFNQFNWFRMGALFQHLSKSPTVVDHMLGPLAVQKKQRVASQRRPAENIGEKITADTVTKETLSVNQEETTPEQVKKCFKVLLEKNGYNQISLFKFIIDPNSYSRSIEHLFYTSFLIKEGRLVLEDDENGYPAIRPKEPLPTDPKEREIERQRRSDASQKHLIFQMDMPTWKVLIKKFKITDSFLA</sequence>
<evidence type="ECO:0000313" key="12">
    <source>
        <dbReference type="Proteomes" id="UP000006790"/>
    </source>
</evidence>
<keyword evidence="6 7" id="KW-0539">Nucleus</keyword>
<dbReference type="GO" id="GO:0006310">
    <property type="term" value="P:DNA recombination"/>
    <property type="evidence" value="ECO:0007669"/>
    <property type="project" value="UniProtKB-UniRule"/>
</dbReference>
<organism evidence="11 12">
    <name type="scientific">Eremothecium cymbalariae (strain CBS 270.75 / DBVPG 7215 / KCTC 17166 / NRRL Y-17582)</name>
    <name type="common">Yeast</name>
    <dbReference type="NCBI Taxonomy" id="931890"/>
    <lineage>
        <taxon>Eukaryota</taxon>
        <taxon>Fungi</taxon>
        <taxon>Dikarya</taxon>
        <taxon>Ascomycota</taxon>
        <taxon>Saccharomycotina</taxon>
        <taxon>Saccharomycetes</taxon>
        <taxon>Saccharomycetales</taxon>
        <taxon>Saccharomycetaceae</taxon>
        <taxon>Eremothecium</taxon>
    </lineage>
</organism>
<evidence type="ECO:0000313" key="11">
    <source>
        <dbReference type="EMBL" id="AET40370.1"/>
    </source>
</evidence>
<reference evidence="11 12" key="1">
    <citation type="journal article" date="2011" name="G3 (Bethesda)">
        <title>Genome evolution in the Eremothecium clade of the Saccharomyces complex revealed by comparative genomics.</title>
        <authorList>
            <person name="Wendland J."/>
            <person name="Walther A."/>
        </authorList>
    </citation>
    <scope>NUCLEOTIDE SEQUENCE [LARGE SCALE GENOMIC DNA]</scope>
    <source>
        <strain evidence="12">CBS 270.75 / DBVPG 7215 / KCTC 17166 / NRRL Y-17582</strain>
    </source>
</reference>
<dbReference type="OrthoDB" id="361242at2759"/>
<dbReference type="AlphaFoldDB" id="I6NE78"/>
<dbReference type="KEGG" id="erc:Ecym_5634"/>
<keyword evidence="4 7" id="KW-0233">DNA recombination</keyword>
<comment type="function">
    <text evidence="7">Component of the SMC5-SMC6 complex, that promotes sister chromatid alignment after DNA damage and facilitates double-stranded DNA breaks (DSBs) repair via homologous recombination between sister chromatids.</text>
</comment>
<protein>
    <recommendedName>
        <fullName evidence="7">Non-structural maintenance of chromosomes element 4</fullName>
    </recommendedName>
</protein>
<keyword evidence="3 7" id="KW-0227">DNA damage</keyword>
<feature type="compositionally biased region" description="Acidic residues" evidence="8">
    <location>
        <begin position="147"/>
        <end position="165"/>
    </location>
</feature>
<feature type="region of interest" description="Disordered" evidence="8">
    <location>
        <begin position="141"/>
        <end position="178"/>
    </location>
</feature>
<name>I6NE78_ERECY</name>
<dbReference type="InParanoid" id="I6NE78"/>
<feature type="region of interest" description="Disordered" evidence="8">
    <location>
        <begin position="326"/>
        <end position="352"/>
    </location>
</feature>
<evidence type="ECO:0000256" key="1">
    <source>
        <dbReference type="ARBA" id="ARBA00004123"/>
    </source>
</evidence>
<dbReference type="OMA" id="IFQMDMP"/>
<dbReference type="GO" id="GO:0005634">
    <property type="term" value="C:nucleus"/>
    <property type="evidence" value="ECO:0007669"/>
    <property type="project" value="UniProtKB-SubCell"/>
</dbReference>
<dbReference type="RefSeq" id="XP_003647187.1">
    <property type="nucleotide sequence ID" value="XM_003647139.1"/>
</dbReference>
<dbReference type="eggNOG" id="KOG2866">
    <property type="taxonomic scope" value="Eukaryota"/>
</dbReference>
<evidence type="ECO:0000256" key="3">
    <source>
        <dbReference type="ARBA" id="ARBA00022763"/>
    </source>
</evidence>
<evidence type="ECO:0000259" key="10">
    <source>
        <dbReference type="Pfam" id="PF15412"/>
    </source>
</evidence>
<dbReference type="InterPro" id="IPR029225">
    <property type="entry name" value="Nse4_Nse3-bd"/>
</dbReference>
<evidence type="ECO:0000256" key="2">
    <source>
        <dbReference type="ARBA" id="ARBA00008997"/>
    </source>
</evidence>
<evidence type="ECO:0000256" key="5">
    <source>
        <dbReference type="ARBA" id="ARBA00023204"/>
    </source>
</evidence>
<accession>I6NE78</accession>
<feature type="domain" description="Non-structural maintenance of chromosome element 4 C-terminal" evidence="9">
    <location>
        <begin position="286"/>
        <end position="381"/>
    </location>
</feature>